<evidence type="ECO:0000256" key="2">
    <source>
        <dbReference type="ARBA" id="ARBA00022490"/>
    </source>
</evidence>
<keyword evidence="5 9" id="KW-0863">Zinc-finger</keyword>
<proteinExistence type="predicted"/>
<keyword evidence="6" id="KW-0378">Hydrolase</keyword>
<dbReference type="GO" id="GO:0004386">
    <property type="term" value="F:helicase activity"/>
    <property type="evidence" value="ECO:0007669"/>
    <property type="project" value="InterPro"/>
</dbReference>
<evidence type="ECO:0000313" key="13">
    <source>
        <dbReference type="Proteomes" id="UP000813385"/>
    </source>
</evidence>
<protein>
    <submittedName>
        <fullName evidence="12">AAA domain-containing protein</fullName>
    </submittedName>
</protein>
<feature type="domain" description="RZ-type" evidence="11">
    <location>
        <begin position="1818"/>
        <end position="1893"/>
    </location>
</feature>
<evidence type="ECO:0000256" key="9">
    <source>
        <dbReference type="PROSITE-ProRule" id="PRU00723"/>
    </source>
</evidence>
<dbReference type="Gene3D" id="1.20.120.1350">
    <property type="entry name" value="Pneumovirus matrix protein 2 (M2), zinc-binding domain"/>
    <property type="match status" value="1"/>
</dbReference>
<dbReference type="InterPro" id="IPR046439">
    <property type="entry name" value="ZF_RZ_dom"/>
</dbReference>
<dbReference type="GO" id="GO:0031048">
    <property type="term" value="P:regulatory ncRNA-mediated heterochromatin formation"/>
    <property type="evidence" value="ECO:0007669"/>
    <property type="project" value="TreeGrafter"/>
</dbReference>
<comment type="subcellular location">
    <subcellularLocation>
        <location evidence="1">Cytoplasm</location>
    </subcellularLocation>
</comment>
<evidence type="ECO:0000256" key="6">
    <source>
        <dbReference type="ARBA" id="ARBA00022806"/>
    </source>
</evidence>
<dbReference type="CDD" id="cd06008">
    <property type="entry name" value="NF-X1-zinc-finger"/>
    <property type="match status" value="1"/>
</dbReference>
<evidence type="ECO:0000256" key="5">
    <source>
        <dbReference type="ARBA" id="ARBA00022771"/>
    </source>
</evidence>
<keyword evidence="6" id="KW-0347">Helicase</keyword>
<dbReference type="GO" id="GO:0005737">
    <property type="term" value="C:cytoplasm"/>
    <property type="evidence" value="ECO:0007669"/>
    <property type="project" value="UniProtKB-SubCell"/>
</dbReference>
<dbReference type="InterPro" id="IPR045055">
    <property type="entry name" value="DNA2/NAM7-like"/>
</dbReference>
<dbReference type="FunFam" id="3.40.50.300:FF:001660">
    <property type="entry name" value="NF-X1 finger and helicase protein, putative"/>
    <property type="match status" value="1"/>
</dbReference>
<keyword evidence="8" id="KW-0391">Immunity</keyword>
<keyword evidence="4" id="KW-0677">Repeat</keyword>
<evidence type="ECO:0000313" key="12">
    <source>
        <dbReference type="EMBL" id="KAH7349638.1"/>
    </source>
</evidence>
<dbReference type="PROSITE" id="PS50103">
    <property type="entry name" value="ZF_C3H1"/>
    <property type="match status" value="1"/>
</dbReference>
<dbReference type="PROSITE" id="PS51981">
    <property type="entry name" value="ZF_RZ"/>
    <property type="match status" value="1"/>
</dbReference>
<keyword evidence="6" id="KW-0547">Nucleotide-binding</keyword>
<feature type="domain" description="C3H1-type" evidence="10">
    <location>
        <begin position="20"/>
        <end position="47"/>
    </location>
</feature>
<organism evidence="12 13">
    <name type="scientific">Plectosphaerella cucumerina</name>
    <dbReference type="NCBI Taxonomy" id="40658"/>
    <lineage>
        <taxon>Eukaryota</taxon>
        <taxon>Fungi</taxon>
        <taxon>Dikarya</taxon>
        <taxon>Ascomycota</taxon>
        <taxon>Pezizomycotina</taxon>
        <taxon>Sordariomycetes</taxon>
        <taxon>Hypocreomycetidae</taxon>
        <taxon>Glomerellales</taxon>
        <taxon>Plectosphaerellaceae</taxon>
        <taxon>Plectosphaerella</taxon>
    </lineage>
</organism>
<dbReference type="Gene3D" id="3.40.50.300">
    <property type="entry name" value="P-loop containing nucleotide triphosphate hydrolases"/>
    <property type="match status" value="2"/>
</dbReference>
<dbReference type="SMART" id="SM00356">
    <property type="entry name" value="ZnF_C3H1"/>
    <property type="match status" value="1"/>
</dbReference>
<feature type="zinc finger region" description="C3H1-type" evidence="9">
    <location>
        <begin position="20"/>
        <end position="47"/>
    </location>
</feature>
<evidence type="ECO:0000256" key="3">
    <source>
        <dbReference type="ARBA" id="ARBA00022723"/>
    </source>
</evidence>
<reference evidence="12" key="1">
    <citation type="journal article" date="2021" name="Nat. Commun.">
        <title>Genetic determinants of endophytism in the Arabidopsis root mycobiome.</title>
        <authorList>
            <person name="Mesny F."/>
            <person name="Miyauchi S."/>
            <person name="Thiergart T."/>
            <person name="Pickel B."/>
            <person name="Atanasova L."/>
            <person name="Karlsson M."/>
            <person name="Huettel B."/>
            <person name="Barry K.W."/>
            <person name="Haridas S."/>
            <person name="Chen C."/>
            <person name="Bauer D."/>
            <person name="Andreopoulos W."/>
            <person name="Pangilinan J."/>
            <person name="LaButti K."/>
            <person name="Riley R."/>
            <person name="Lipzen A."/>
            <person name="Clum A."/>
            <person name="Drula E."/>
            <person name="Henrissat B."/>
            <person name="Kohler A."/>
            <person name="Grigoriev I.V."/>
            <person name="Martin F.M."/>
            <person name="Hacquard S."/>
        </authorList>
    </citation>
    <scope>NUCLEOTIDE SEQUENCE</scope>
    <source>
        <strain evidence="12">MPI-CAGE-AT-0016</strain>
    </source>
</reference>
<evidence type="ECO:0000259" key="11">
    <source>
        <dbReference type="PROSITE" id="PS51981"/>
    </source>
</evidence>
<dbReference type="EMBL" id="JAGPXD010000006">
    <property type="protein sequence ID" value="KAH7349638.1"/>
    <property type="molecule type" value="Genomic_DNA"/>
</dbReference>
<dbReference type="InterPro" id="IPR027417">
    <property type="entry name" value="P-loop_NTPase"/>
</dbReference>
<sequence>MSWYIRARGGRGRGRGSASRTPTHLCRHFLKGTCRFGKQCKFSHDQSTDNEASLGQQERDEVQERFHAWKRARFGRVPASWMTTALDLLSESADIRHQVIRTLASDDCVPTVARLVQGVDIISSTHDRHKYLTNTILPLFRVLSHPQVINSFVLEQEVGILFRCLLGVEGARFTSLFEFIFRVIRETANDGALDEPSLQVLSISAEIFAKLVDSSVTNIVNPAFHRVAEHFATFLDQPPGAKPGFWQIQTTNHADYARRRLGIGQALPDKGPAHPVGIDRAQFSVGQDLPGALSLHGPRHDNDHANIRKISVMPTMEEISSSRAEYLPTITAPSHLGGAQGLLDRQFRLIREDLFGDLRSAVQAELDYLTDTPALADSARPHRTKIRRYEVPCGSDIEFGFRQGLELEIRIFQPQFARKQDKGKRAEAWKGRLSQGALVCAVDEVGTAMFFLVSASTTVSAPSTEENGRSLADDPKFAHVWLQPVDKTANGVVRALSWYKGLSGPQRRRLLEFPGILLPSALPPLEALQRMSSRMDFPFQDILAAPEAVVGQLSAPLYSLRPGFSFDLSCLCNDETKLEFNASDEPDPTTLSDHSSLDPTQASAILSSLQRTNARLGPIICVCYTNHALDQLLEHLLDKGVKQIIRIGSRSKSERLAKVNLWTVATDLPRTRTEGKALYDSRSALESNSEAIAKQLRHFKHANADEMVKEFIAEEFPLWYRQIFGETEIEDEGWTAVKKKKDAKTTLRKWLQSGDMPPTESRSPEELVTLQPADLSRRERMILHQYWIKMASEERLDESITGLCSDYNAQYDRDQGIKADINLRCLESANIIGVTTTGLARNLSLIQKTRAKVLVCEEAAEVLEGHLLTALLPSIEHAILIGDHLQLRPQIQDWRLQKANPAGEKYSLDVSLFERLVQRVEVMGADGVRRSRPCIPFNILDTQRRMHPSIAELVRSTLYSTLVDADNVHQYPEVIGMAKRLFWMNHQQFESNHEKQDSADTSHSNDFEVGMVSALVSHLLRQGVYKAGEIAVLTPYLGQLQKLRKALGATMQIVLNDRDTEVVANADADANDDDSSTPLPLQLGKSSSLAEVRVATVDNFQGEEAKVVIVSLVRSNNDRRPGFLNTSNRINVLLSRAKHGMYLIGNTTTFSTVPMWKDVIQLLEADGNLGPKLQLQCPRHLSTEISVQTPEDFLIMAPDGGCTLRCERRLGCGHVCTGPCHADTLHQAVKCLEACARFKDGCDHSCPRLCGEPCEVRCNQMIEGLKIVLPCGHGVSSAPCWQVQDPSKIQCMVKVSKLTPDCGHSVAVPCSVDVTSSKYACREVCGSALQCGHTCKRKCYKCYRVNGEVKEANHGVCTQPCDRDFNNCSHRCKLVCHGELACPPCKQPCESRCSHSKCSQICSEPCVPCAEMSCSSVCPHSQCLMPCAAPCNWVPCSLRCDKMLSCGHRCPSLCGEKCPTAEFCQVCASDDIKSLIVDLYVMEEYKDINLDEEPCLFPNCGHPLTFTNMDAQMGMKDHYTLNSNAIPIAVKAPSTPFSSDGEVKIRVCPQCRGPLRNVARYGRLIRRGLLDEATKKFITWSASELNRLALELATAEEAMDSQAAKSTQGQDQFKTTTKLVDLTLSRRDRFKAVSASLPGANKMRPVRAGLEQHLAKVGKNEQPYQRVANRVRFGGFAERGEVEVQMSGYFKTLAMLLRCDIVLLEHFFARRAKSEGDQMNVDEYMVDFRLIVNEAHERQLWRLKAETHILLARLYCIAHIYQQTLVGESAPDQSLRELGEAEVQLAREVLELRPSTRNLQSQVDALEKSFLDTFYSPVTAEERLAVYKAMSQEFLGTGHWYTCEQGHPFTVGECGMPMELARCPECGGAVGGQHHTPAAGVQHATDMDELGRNVGRMGL</sequence>
<evidence type="ECO:0000256" key="8">
    <source>
        <dbReference type="ARBA" id="ARBA00022859"/>
    </source>
</evidence>
<keyword evidence="3 9" id="KW-0479">Metal-binding</keyword>
<dbReference type="InterPro" id="IPR000571">
    <property type="entry name" value="Znf_CCCH"/>
</dbReference>
<comment type="caution">
    <text evidence="12">The sequence shown here is derived from an EMBL/GenBank/DDBJ whole genome shotgun (WGS) entry which is preliminary data.</text>
</comment>
<evidence type="ECO:0000256" key="1">
    <source>
        <dbReference type="ARBA" id="ARBA00004496"/>
    </source>
</evidence>
<evidence type="ECO:0000259" key="10">
    <source>
        <dbReference type="PROSITE" id="PS50103"/>
    </source>
</evidence>
<keyword evidence="7 9" id="KW-0862">Zinc</keyword>
<dbReference type="PANTHER" id="PTHR10887">
    <property type="entry name" value="DNA2/NAM7 HELICASE FAMILY"/>
    <property type="match status" value="1"/>
</dbReference>
<gene>
    <name evidence="12" type="ORF">B0T11DRAFT_307958</name>
</gene>
<accession>A0A8K0WYQ0</accession>
<dbReference type="PANTHER" id="PTHR10887:SF445">
    <property type="entry name" value="NFX1-TYPE ZINC FINGER-CONTAINING PROTEIN 1"/>
    <property type="match status" value="1"/>
</dbReference>
<dbReference type="InterPro" id="IPR041677">
    <property type="entry name" value="DNA2/NAM7_AAA_11"/>
</dbReference>
<dbReference type="SMART" id="SM00438">
    <property type="entry name" value="ZnF_NFX"/>
    <property type="match status" value="4"/>
</dbReference>
<dbReference type="InterPro" id="IPR047187">
    <property type="entry name" value="SF1_C_Upf1"/>
</dbReference>
<evidence type="ECO:0000256" key="7">
    <source>
        <dbReference type="ARBA" id="ARBA00022833"/>
    </source>
</evidence>
<dbReference type="InterPro" id="IPR041679">
    <property type="entry name" value="DNA2/NAM7-like_C"/>
</dbReference>
<dbReference type="GO" id="GO:0031380">
    <property type="term" value="C:nuclear RNA-directed RNA polymerase complex"/>
    <property type="evidence" value="ECO:0007669"/>
    <property type="project" value="TreeGrafter"/>
</dbReference>
<dbReference type="Pfam" id="PF18044">
    <property type="entry name" value="zf-CCCH_4"/>
    <property type="match status" value="1"/>
</dbReference>
<dbReference type="OrthoDB" id="2423195at2759"/>
<dbReference type="SUPFAM" id="SSF52540">
    <property type="entry name" value="P-loop containing nucleoside triphosphate hydrolases"/>
    <property type="match status" value="1"/>
</dbReference>
<keyword evidence="6" id="KW-0067">ATP-binding</keyword>
<keyword evidence="2" id="KW-0963">Cytoplasm</keyword>
<dbReference type="SUPFAM" id="SSF90229">
    <property type="entry name" value="CCCH zinc finger"/>
    <property type="match status" value="1"/>
</dbReference>
<dbReference type="Pfam" id="PF13086">
    <property type="entry name" value="AAA_11"/>
    <property type="match status" value="1"/>
</dbReference>
<dbReference type="Pfam" id="PF13087">
    <property type="entry name" value="AAA_12"/>
    <property type="match status" value="1"/>
</dbReference>
<name>A0A8K0WYQ0_9PEZI</name>
<dbReference type="InterPro" id="IPR036855">
    <property type="entry name" value="Znf_CCCH_sf"/>
</dbReference>
<dbReference type="InterPro" id="IPR041367">
    <property type="entry name" value="Znf-CCCH_4"/>
</dbReference>
<evidence type="ECO:0000256" key="4">
    <source>
        <dbReference type="ARBA" id="ARBA00022737"/>
    </source>
</evidence>
<dbReference type="GO" id="GO:0002376">
    <property type="term" value="P:immune system process"/>
    <property type="evidence" value="ECO:0007669"/>
    <property type="project" value="UniProtKB-KW"/>
</dbReference>
<dbReference type="Proteomes" id="UP000813385">
    <property type="component" value="Unassembled WGS sequence"/>
</dbReference>
<dbReference type="InterPro" id="IPR000967">
    <property type="entry name" value="Znf_NFX1"/>
</dbReference>
<dbReference type="CDD" id="cd18808">
    <property type="entry name" value="SF1_C_Upf1"/>
    <property type="match status" value="1"/>
</dbReference>
<keyword evidence="13" id="KW-1185">Reference proteome</keyword>
<dbReference type="Pfam" id="PF20173">
    <property type="entry name" value="ZnF_RZ-type"/>
    <property type="match status" value="1"/>
</dbReference>
<dbReference type="GO" id="GO:0008270">
    <property type="term" value="F:zinc ion binding"/>
    <property type="evidence" value="ECO:0007669"/>
    <property type="project" value="UniProtKB-KW"/>
</dbReference>